<keyword evidence="3" id="KW-0813">Transport</keyword>
<accession>A0A7T7XRR3</accession>
<sequence length="248" mass="26887">MISILVSGVVVFFTHALEAVTGFGCSVLAMPFVTALLGMRQGVIVITILAWILALYIVITKRKMIDFKQYAVICGCMLIGLPAGMYLFRVFDVLILKRILAVFIIVVSVWQLCVRLVRRDKPLSRDLPRGAAAIPYYAILVCGGIVHGMFSSGGPLAVIYASRALPDKGKFRATLCLLWATLNTVIIVTYLIEGAVTPSIAGTTGALVPFVIAGIVVGEKVHDKLDERIFSVVVFAMLLATGCFMLFL</sequence>
<feature type="transmembrane region" description="Helical" evidence="8">
    <location>
        <begin position="94"/>
        <end position="113"/>
    </location>
</feature>
<evidence type="ECO:0000256" key="4">
    <source>
        <dbReference type="ARBA" id="ARBA00022475"/>
    </source>
</evidence>
<name>A0A7T7XRR3_9SPIR</name>
<keyword evidence="5 8" id="KW-0812">Transmembrane</keyword>
<feature type="transmembrane region" description="Helical" evidence="8">
    <location>
        <begin position="35"/>
        <end position="58"/>
    </location>
</feature>
<evidence type="ECO:0000256" key="6">
    <source>
        <dbReference type="ARBA" id="ARBA00022989"/>
    </source>
</evidence>
<evidence type="ECO:0000256" key="1">
    <source>
        <dbReference type="ARBA" id="ARBA00004651"/>
    </source>
</evidence>
<evidence type="ECO:0000256" key="7">
    <source>
        <dbReference type="ARBA" id="ARBA00023136"/>
    </source>
</evidence>
<keyword evidence="4 8" id="KW-1003">Cell membrane</keyword>
<reference evidence="9" key="1">
    <citation type="submission" date="2021-01" db="EMBL/GenBank/DDBJ databases">
        <title>Description of Breznakiella homolactica.</title>
        <authorList>
            <person name="Song Y."/>
            <person name="Brune A."/>
        </authorList>
    </citation>
    <scope>NUCLEOTIDE SEQUENCE</scope>
    <source>
        <strain evidence="9">RmG30</strain>
    </source>
</reference>
<feature type="transmembrane region" description="Helical" evidence="8">
    <location>
        <begin position="171"/>
        <end position="192"/>
    </location>
</feature>
<keyword evidence="7 8" id="KW-0472">Membrane</keyword>
<gene>
    <name evidence="9" type="ORF">JFL75_00895</name>
</gene>
<keyword evidence="10" id="KW-1185">Reference proteome</keyword>
<dbReference type="AlphaFoldDB" id="A0A7T7XRR3"/>
<feature type="transmembrane region" description="Helical" evidence="8">
    <location>
        <begin position="70"/>
        <end position="88"/>
    </location>
</feature>
<protein>
    <recommendedName>
        <fullName evidence="8">Probable membrane transporter protein</fullName>
    </recommendedName>
</protein>
<feature type="transmembrane region" description="Helical" evidence="8">
    <location>
        <begin position="199"/>
        <end position="217"/>
    </location>
</feature>
<proteinExistence type="inferred from homology"/>
<dbReference type="PANTHER" id="PTHR30269">
    <property type="entry name" value="TRANSMEMBRANE PROTEIN YFCA"/>
    <property type="match status" value="1"/>
</dbReference>
<dbReference type="PANTHER" id="PTHR30269:SF37">
    <property type="entry name" value="MEMBRANE TRANSPORTER PROTEIN"/>
    <property type="match status" value="1"/>
</dbReference>
<evidence type="ECO:0000256" key="8">
    <source>
        <dbReference type="RuleBase" id="RU363041"/>
    </source>
</evidence>
<dbReference type="GO" id="GO:0005886">
    <property type="term" value="C:plasma membrane"/>
    <property type="evidence" value="ECO:0007669"/>
    <property type="project" value="UniProtKB-SubCell"/>
</dbReference>
<evidence type="ECO:0000313" key="10">
    <source>
        <dbReference type="Proteomes" id="UP000595917"/>
    </source>
</evidence>
<dbReference type="KEGG" id="bhc:JFL75_00895"/>
<dbReference type="EMBL" id="CP067089">
    <property type="protein sequence ID" value="QQO11281.1"/>
    <property type="molecule type" value="Genomic_DNA"/>
</dbReference>
<dbReference type="InterPro" id="IPR002781">
    <property type="entry name" value="TM_pro_TauE-like"/>
</dbReference>
<dbReference type="Proteomes" id="UP000595917">
    <property type="component" value="Chromosome"/>
</dbReference>
<comment type="subcellular location">
    <subcellularLocation>
        <location evidence="1 8">Cell membrane</location>
        <topology evidence="1 8">Multi-pass membrane protein</topology>
    </subcellularLocation>
</comment>
<evidence type="ECO:0000313" key="9">
    <source>
        <dbReference type="EMBL" id="QQO11281.1"/>
    </source>
</evidence>
<evidence type="ECO:0000256" key="3">
    <source>
        <dbReference type="ARBA" id="ARBA00022448"/>
    </source>
</evidence>
<feature type="transmembrane region" description="Helical" evidence="8">
    <location>
        <begin position="134"/>
        <end position="159"/>
    </location>
</feature>
<dbReference type="InterPro" id="IPR052017">
    <property type="entry name" value="TSUP"/>
</dbReference>
<dbReference type="Pfam" id="PF01925">
    <property type="entry name" value="TauE"/>
    <property type="match status" value="1"/>
</dbReference>
<comment type="similarity">
    <text evidence="2 8">Belongs to the 4-toluene sulfonate uptake permease (TSUP) (TC 2.A.102) family.</text>
</comment>
<feature type="transmembrane region" description="Helical" evidence="8">
    <location>
        <begin position="229"/>
        <end position="247"/>
    </location>
</feature>
<evidence type="ECO:0000256" key="2">
    <source>
        <dbReference type="ARBA" id="ARBA00009142"/>
    </source>
</evidence>
<evidence type="ECO:0000256" key="5">
    <source>
        <dbReference type="ARBA" id="ARBA00022692"/>
    </source>
</evidence>
<organism evidence="9 10">
    <name type="scientific">Breznakiella homolactica</name>
    <dbReference type="NCBI Taxonomy" id="2798577"/>
    <lineage>
        <taxon>Bacteria</taxon>
        <taxon>Pseudomonadati</taxon>
        <taxon>Spirochaetota</taxon>
        <taxon>Spirochaetia</taxon>
        <taxon>Spirochaetales</taxon>
        <taxon>Breznakiellaceae</taxon>
        <taxon>Breznakiella</taxon>
    </lineage>
</organism>
<keyword evidence="6 8" id="KW-1133">Transmembrane helix</keyword>